<dbReference type="SMART" id="SM00703">
    <property type="entry name" value="NRF"/>
    <property type="match status" value="1"/>
</dbReference>
<evidence type="ECO:0000259" key="3">
    <source>
        <dbReference type="SMART" id="SM00703"/>
    </source>
</evidence>
<feature type="transmembrane region" description="Helical" evidence="1">
    <location>
        <begin position="298"/>
        <end position="320"/>
    </location>
</feature>
<feature type="signal peptide" evidence="2">
    <location>
        <begin position="1"/>
        <end position="24"/>
    </location>
</feature>
<proteinExistence type="predicted"/>
<sequence length="565" mass="63638">MVLQQKVFTTSLLLLFICAMTVQGSDIYSLYRTLYEAQRGPLLKPNAENVTAECQTEFQTLLYNGTAALVNALDSFGKPQSGLLVGNWAWYGHFTECSNLEDFKYCLLTMIVDAAVIPSLKHLPAIPIEWGVCAPNLCSNEDVHNSVETLLEYLHLTYNGLRLVNVSAAVSCVQKPVVPYSAGFYCCISVCAIVGVLMIVGSVIDVIKRRSASVEPILSVQSGDITPLIPNQENGGAGGKDFDSSHTPDSGWRRIIRKILSCLRLLLLDFALNRNLKKLMTVSETNDRSIDCLNGIRVLSMFWVILGHMFAFGIGTIGLVNYADVYGWTQKFMFQTILNAYFSVDSFFFLSGLLVCYLTLLKLEKKNGRIPWHWFYIHRYIRLTPVMLVTIMIWMYISPYTLWGPKAEQLSERPLCPKYWWANVLYIQNFYPARFGQACISWTWYLANDMQFFIISPIIIYALYRLPWAGYCMVGGLMCGSLAVTGVLTAHFDFPASTSAIAVGLPAGSGDYGNIIYQKPYVRIPPYLVGMFIGHILYRLKDKNFTIPRFHYMDVTYCPLEGSLA</sequence>
<name>A0A9Q1HDD0_HOLLE</name>
<comment type="caution">
    <text evidence="4">The sequence shown here is derived from an EMBL/GenBank/DDBJ whole genome shotgun (WGS) entry which is preliminary data.</text>
</comment>
<feature type="chain" id="PRO_5040391995" evidence="2">
    <location>
        <begin position="25"/>
        <end position="565"/>
    </location>
</feature>
<feature type="transmembrane region" description="Helical" evidence="1">
    <location>
        <begin position="380"/>
        <end position="397"/>
    </location>
</feature>
<dbReference type="Pfam" id="PF01757">
    <property type="entry name" value="Acyl_transf_3"/>
    <property type="match status" value="1"/>
</dbReference>
<reference evidence="4" key="1">
    <citation type="submission" date="2021-10" db="EMBL/GenBank/DDBJ databases">
        <title>Tropical sea cucumber genome reveals ecological adaptation and Cuvierian tubules defense mechanism.</title>
        <authorList>
            <person name="Chen T."/>
        </authorList>
    </citation>
    <scope>NUCLEOTIDE SEQUENCE</scope>
    <source>
        <strain evidence="4">Nanhai2018</strain>
        <tissue evidence="4">Muscle</tissue>
    </source>
</reference>
<dbReference type="InterPro" id="IPR006621">
    <property type="entry name" value="Nose-resist-to-fluoxetine_N"/>
</dbReference>
<dbReference type="PANTHER" id="PTHR11161">
    <property type="entry name" value="O-ACYLTRANSFERASE"/>
    <property type="match status" value="1"/>
</dbReference>
<dbReference type="InterPro" id="IPR052728">
    <property type="entry name" value="O2_lipid_transport_reg"/>
</dbReference>
<keyword evidence="5" id="KW-1185">Reference proteome</keyword>
<accession>A0A9Q1HDD0</accession>
<dbReference type="InterPro" id="IPR002656">
    <property type="entry name" value="Acyl_transf_3_dom"/>
</dbReference>
<feature type="transmembrane region" description="Helical" evidence="1">
    <location>
        <begin position="471"/>
        <end position="492"/>
    </location>
</feature>
<dbReference type="OrthoDB" id="207378at2759"/>
<dbReference type="GO" id="GO:0016747">
    <property type="term" value="F:acyltransferase activity, transferring groups other than amino-acyl groups"/>
    <property type="evidence" value="ECO:0007669"/>
    <property type="project" value="InterPro"/>
</dbReference>
<keyword evidence="2" id="KW-0732">Signal</keyword>
<evidence type="ECO:0000256" key="2">
    <source>
        <dbReference type="SAM" id="SignalP"/>
    </source>
</evidence>
<dbReference type="PANTHER" id="PTHR11161:SF0">
    <property type="entry name" value="O-ACYLTRANSFERASE LIKE PROTEIN"/>
    <property type="match status" value="1"/>
</dbReference>
<keyword evidence="1" id="KW-1133">Transmembrane helix</keyword>
<organism evidence="4 5">
    <name type="scientific">Holothuria leucospilota</name>
    <name type="common">Black long sea cucumber</name>
    <name type="synonym">Mertensiothuria leucospilota</name>
    <dbReference type="NCBI Taxonomy" id="206669"/>
    <lineage>
        <taxon>Eukaryota</taxon>
        <taxon>Metazoa</taxon>
        <taxon>Echinodermata</taxon>
        <taxon>Eleutherozoa</taxon>
        <taxon>Echinozoa</taxon>
        <taxon>Holothuroidea</taxon>
        <taxon>Aspidochirotacea</taxon>
        <taxon>Aspidochirotida</taxon>
        <taxon>Holothuriidae</taxon>
        <taxon>Holothuria</taxon>
    </lineage>
</organism>
<dbReference type="AlphaFoldDB" id="A0A9Q1HDD0"/>
<evidence type="ECO:0000313" key="5">
    <source>
        <dbReference type="Proteomes" id="UP001152320"/>
    </source>
</evidence>
<dbReference type="EMBL" id="JAIZAY010000005">
    <property type="protein sequence ID" value="KAJ8042029.1"/>
    <property type="molecule type" value="Genomic_DNA"/>
</dbReference>
<dbReference type="Proteomes" id="UP001152320">
    <property type="component" value="Chromosome 5"/>
</dbReference>
<feature type="transmembrane region" description="Helical" evidence="1">
    <location>
        <begin position="524"/>
        <end position="540"/>
    </location>
</feature>
<evidence type="ECO:0000256" key="1">
    <source>
        <dbReference type="SAM" id="Phobius"/>
    </source>
</evidence>
<feature type="transmembrane region" description="Helical" evidence="1">
    <location>
        <begin position="182"/>
        <end position="204"/>
    </location>
</feature>
<feature type="transmembrane region" description="Helical" evidence="1">
    <location>
        <begin position="442"/>
        <end position="464"/>
    </location>
</feature>
<feature type="transmembrane region" description="Helical" evidence="1">
    <location>
        <begin position="340"/>
        <end position="360"/>
    </location>
</feature>
<keyword evidence="1" id="KW-0812">Transmembrane</keyword>
<dbReference type="Pfam" id="PF20146">
    <property type="entry name" value="NRF"/>
    <property type="match status" value="1"/>
</dbReference>
<protein>
    <submittedName>
        <fullName evidence="4">Nose resistant to fluoxetine protein 6</fullName>
    </submittedName>
</protein>
<feature type="domain" description="Nose resistant-to-fluoxetine protein N-terminal" evidence="3">
    <location>
        <begin position="51"/>
        <end position="174"/>
    </location>
</feature>
<keyword evidence="1" id="KW-0472">Membrane</keyword>
<gene>
    <name evidence="4" type="ORF">HOLleu_12993</name>
</gene>
<evidence type="ECO:0000313" key="4">
    <source>
        <dbReference type="EMBL" id="KAJ8042029.1"/>
    </source>
</evidence>